<protein>
    <recommendedName>
        <fullName evidence="4">DUF3592 domain-containing protein</fullName>
    </recommendedName>
</protein>
<reference evidence="2 3" key="1">
    <citation type="submission" date="2016-12" db="EMBL/GenBank/DDBJ databases">
        <title>Trade-off between light-utilization and light-protection in marine flavobacteria.</title>
        <authorList>
            <person name="Kumagai Y."/>
            <person name="Yoshizawa S."/>
            <person name="Kogure K."/>
            <person name="Iwasaki W."/>
        </authorList>
    </citation>
    <scope>NUCLEOTIDE SEQUENCE [LARGE SCALE GENOMIC DNA]</scope>
    <source>
        <strain evidence="2 3">KCTC 12100</strain>
    </source>
</reference>
<dbReference type="EMBL" id="MSCK01000004">
    <property type="protein sequence ID" value="PQJ65919.1"/>
    <property type="molecule type" value="Genomic_DNA"/>
</dbReference>
<keyword evidence="1" id="KW-1133">Transmembrane helix</keyword>
<comment type="caution">
    <text evidence="2">The sequence shown here is derived from an EMBL/GenBank/DDBJ whole genome shotgun (WGS) entry which is preliminary data.</text>
</comment>
<dbReference type="Proteomes" id="UP000247345">
    <property type="component" value="Unassembled WGS sequence"/>
</dbReference>
<keyword evidence="1" id="KW-0812">Transmembrane</keyword>
<feature type="transmembrane region" description="Helical" evidence="1">
    <location>
        <begin position="6"/>
        <end position="23"/>
    </location>
</feature>
<accession>A0A2P6C6A5</accession>
<proteinExistence type="predicted"/>
<organism evidence="2 3">
    <name type="scientific">Polaribacter butkevichii</name>
    <dbReference type="NCBI Taxonomy" id="218490"/>
    <lineage>
        <taxon>Bacteria</taxon>
        <taxon>Pseudomonadati</taxon>
        <taxon>Bacteroidota</taxon>
        <taxon>Flavobacteriia</taxon>
        <taxon>Flavobacteriales</taxon>
        <taxon>Flavobacteriaceae</taxon>
    </lineage>
</organism>
<evidence type="ECO:0000313" key="2">
    <source>
        <dbReference type="EMBL" id="PQJ65919.1"/>
    </source>
</evidence>
<keyword evidence="1" id="KW-0472">Membrane</keyword>
<dbReference type="RefSeq" id="WP_105050651.1">
    <property type="nucleotide sequence ID" value="NZ_CP150661.1"/>
</dbReference>
<sequence length="113" mass="13353">MSDNKKPFFFILSVLLIICYTIFEKNSYHKEIIDNKKTVIGKVTEYQFSEYDYLLTYEYEVNEVKYKNVISTSFFKCKDGIRGCVGKAFNVSYSSINPKKSDINLEEYNKFKD</sequence>
<keyword evidence="3" id="KW-1185">Reference proteome</keyword>
<evidence type="ECO:0000313" key="3">
    <source>
        <dbReference type="Proteomes" id="UP000247345"/>
    </source>
</evidence>
<name>A0A2P6C6A5_9FLAO</name>
<gene>
    <name evidence="2" type="ORF">BTO14_16970</name>
</gene>
<dbReference type="AlphaFoldDB" id="A0A2P6C6A5"/>
<dbReference type="OrthoDB" id="1453870at2"/>
<evidence type="ECO:0000256" key="1">
    <source>
        <dbReference type="SAM" id="Phobius"/>
    </source>
</evidence>
<evidence type="ECO:0008006" key="4">
    <source>
        <dbReference type="Google" id="ProtNLM"/>
    </source>
</evidence>